<dbReference type="Proteomes" id="UP000593561">
    <property type="component" value="Unassembled WGS sequence"/>
</dbReference>
<evidence type="ECO:0000256" key="1">
    <source>
        <dbReference type="SAM" id="Coils"/>
    </source>
</evidence>
<evidence type="ECO:0000313" key="2">
    <source>
        <dbReference type="EMBL" id="MBA0636171.1"/>
    </source>
</evidence>
<sequence>MRTVGLEKTLEQFQEVQTRNEALEMSLSENRKEKGELKDRVAELKRSIRQY</sequence>
<proteinExistence type="predicted"/>
<comment type="caution">
    <text evidence="2">The sequence shown here is derived from an EMBL/GenBank/DDBJ whole genome shotgun (WGS) entry which is preliminary data.</text>
</comment>
<organism evidence="2 3">
    <name type="scientific">Gossypium davidsonii</name>
    <name type="common">Davidson's cotton</name>
    <name type="synonym">Gossypium klotzschianum subsp. davidsonii</name>
    <dbReference type="NCBI Taxonomy" id="34287"/>
    <lineage>
        <taxon>Eukaryota</taxon>
        <taxon>Viridiplantae</taxon>
        <taxon>Streptophyta</taxon>
        <taxon>Embryophyta</taxon>
        <taxon>Tracheophyta</taxon>
        <taxon>Spermatophyta</taxon>
        <taxon>Magnoliopsida</taxon>
        <taxon>eudicotyledons</taxon>
        <taxon>Gunneridae</taxon>
        <taxon>Pentapetalae</taxon>
        <taxon>rosids</taxon>
        <taxon>malvids</taxon>
        <taxon>Malvales</taxon>
        <taxon>Malvaceae</taxon>
        <taxon>Malvoideae</taxon>
        <taxon>Gossypium</taxon>
    </lineage>
</organism>
<reference evidence="2 3" key="1">
    <citation type="journal article" date="2019" name="Genome Biol. Evol.">
        <title>Insights into the evolution of the New World diploid cottons (Gossypium, subgenus Houzingenia) based on genome sequencing.</title>
        <authorList>
            <person name="Grover C.E."/>
            <person name="Arick M.A. 2nd"/>
            <person name="Thrash A."/>
            <person name="Conover J.L."/>
            <person name="Sanders W.S."/>
            <person name="Peterson D.G."/>
            <person name="Frelichowski J.E."/>
            <person name="Scheffler J.A."/>
            <person name="Scheffler B.E."/>
            <person name="Wendel J.F."/>
        </authorList>
    </citation>
    <scope>NUCLEOTIDE SEQUENCE [LARGE SCALE GENOMIC DNA]</scope>
    <source>
        <strain evidence="2">27</strain>
        <tissue evidence="2">Leaf</tissue>
    </source>
</reference>
<gene>
    <name evidence="2" type="ORF">Godav_024928</name>
</gene>
<dbReference type="EMBL" id="JABFAC010244752">
    <property type="protein sequence ID" value="MBA0636171.1"/>
    <property type="molecule type" value="Genomic_DNA"/>
</dbReference>
<accession>A0A7J8TDD0</accession>
<feature type="coiled-coil region" evidence="1">
    <location>
        <begin position="6"/>
        <end position="47"/>
    </location>
</feature>
<keyword evidence="3" id="KW-1185">Reference proteome</keyword>
<evidence type="ECO:0000313" key="3">
    <source>
        <dbReference type="Proteomes" id="UP000593561"/>
    </source>
</evidence>
<keyword evidence="1" id="KW-0175">Coiled coil</keyword>
<name>A0A7J8TDD0_GOSDV</name>
<dbReference type="AlphaFoldDB" id="A0A7J8TDD0"/>
<protein>
    <submittedName>
        <fullName evidence="2">Uncharacterized protein</fullName>
    </submittedName>
</protein>